<evidence type="ECO:0000313" key="3">
    <source>
        <dbReference type="Proteomes" id="UP001642484"/>
    </source>
</evidence>
<keyword evidence="1" id="KW-0472">Membrane</keyword>
<comment type="caution">
    <text evidence="2">The sequence shown here is derived from an EMBL/GenBank/DDBJ whole genome shotgun (WGS) entry which is preliminary data.</text>
</comment>
<reference evidence="2 3" key="1">
    <citation type="submission" date="2024-02" db="EMBL/GenBank/DDBJ databases">
        <authorList>
            <person name="Chen Y."/>
            <person name="Shah S."/>
            <person name="Dougan E. K."/>
            <person name="Thang M."/>
            <person name="Chan C."/>
        </authorList>
    </citation>
    <scope>NUCLEOTIDE SEQUENCE [LARGE SCALE GENOMIC DNA]</scope>
</reference>
<gene>
    <name evidence="2" type="ORF">CCMP2556_LOCUS9455</name>
</gene>
<name>A0ABP0J3M5_9DINO</name>
<dbReference type="Proteomes" id="UP001642484">
    <property type="component" value="Unassembled WGS sequence"/>
</dbReference>
<sequence length="145" mass="16330">MVPHAIACPGAGQRIWSVRTDHACRVAPGSKPQAPVNLALIPVAFRKLLGPDLSQLPGAACLIQDVENKHFQISLQLQNRSEITERMKHYYPLALVILLIAIEVVFLEANGYMHLVREKLAKYAFFWCHLLGLLDVLIFRRIHAD</sequence>
<evidence type="ECO:0000256" key="1">
    <source>
        <dbReference type="SAM" id="Phobius"/>
    </source>
</evidence>
<feature type="transmembrane region" description="Helical" evidence="1">
    <location>
        <begin position="120"/>
        <end position="139"/>
    </location>
</feature>
<organism evidence="2 3">
    <name type="scientific">Durusdinium trenchii</name>
    <dbReference type="NCBI Taxonomy" id="1381693"/>
    <lineage>
        <taxon>Eukaryota</taxon>
        <taxon>Sar</taxon>
        <taxon>Alveolata</taxon>
        <taxon>Dinophyceae</taxon>
        <taxon>Suessiales</taxon>
        <taxon>Symbiodiniaceae</taxon>
        <taxon>Durusdinium</taxon>
    </lineage>
</organism>
<feature type="transmembrane region" description="Helical" evidence="1">
    <location>
        <begin position="90"/>
        <end position="108"/>
    </location>
</feature>
<protein>
    <submittedName>
        <fullName evidence="2">Uncharacterized protein</fullName>
    </submittedName>
</protein>
<dbReference type="EMBL" id="CAXAMN010004402">
    <property type="protein sequence ID" value="CAK9008953.1"/>
    <property type="molecule type" value="Genomic_DNA"/>
</dbReference>
<keyword evidence="1" id="KW-0812">Transmembrane</keyword>
<keyword evidence="3" id="KW-1185">Reference proteome</keyword>
<keyword evidence="1" id="KW-1133">Transmembrane helix</keyword>
<evidence type="ECO:0000313" key="2">
    <source>
        <dbReference type="EMBL" id="CAK9008953.1"/>
    </source>
</evidence>
<proteinExistence type="predicted"/>
<accession>A0ABP0J3M5</accession>